<evidence type="ECO:0000256" key="3">
    <source>
        <dbReference type="RuleBase" id="RU000363"/>
    </source>
</evidence>
<accession>A0A395JN19</accession>
<comment type="similarity">
    <text evidence="1 3">Belongs to the short-chain dehydrogenases/reductases (SDR) family.</text>
</comment>
<evidence type="ECO:0000256" key="2">
    <source>
        <dbReference type="ARBA" id="ARBA00023002"/>
    </source>
</evidence>
<dbReference type="CDD" id="cd05233">
    <property type="entry name" value="SDR_c"/>
    <property type="match status" value="1"/>
</dbReference>
<dbReference type="InterPro" id="IPR020904">
    <property type="entry name" value="Sc_DH/Rdtase_CS"/>
</dbReference>
<sequence length="289" mass="30601">MLIKCVAIGINIIWCYNVAMNIKNKVAVVTGAAGGIGSALCRALSAAGAKVVVSDLDLASANAVAQDIGALAVQCDVSQPQSIDALIEKVEDELGDIDLFVSNAGFGVGEPDTAASAADAVWQKNWDVHVMAHVWAARNLLPKMIARGDGYLVNTASAAGLLNQIGDAAYSATKHAAVSFAESLAIAHNDQGIKVSVICPQYVNTNILAISDEQRKQDIEGVITPEDCANSVLAGIEAEQFMILPHAEVAGYYQNRANDPQRWVSGMRRYRAAMLDDNGKVDFNKIFGV</sequence>
<dbReference type="InParanoid" id="A0A395JN19"/>
<proteinExistence type="inferred from homology"/>
<dbReference type="PROSITE" id="PS00061">
    <property type="entry name" value="ADH_SHORT"/>
    <property type="match status" value="1"/>
</dbReference>
<dbReference type="EMBL" id="QNRT01000001">
    <property type="protein sequence ID" value="RBP53040.1"/>
    <property type="molecule type" value="Genomic_DNA"/>
</dbReference>
<dbReference type="Gene3D" id="3.40.50.720">
    <property type="entry name" value="NAD(P)-binding Rossmann-like Domain"/>
    <property type="match status" value="1"/>
</dbReference>
<dbReference type="Pfam" id="PF00106">
    <property type="entry name" value="adh_short"/>
    <property type="match status" value="1"/>
</dbReference>
<keyword evidence="5" id="KW-1185">Reference proteome</keyword>
<evidence type="ECO:0000256" key="1">
    <source>
        <dbReference type="ARBA" id="ARBA00006484"/>
    </source>
</evidence>
<evidence type="ECO:0000313" key="4">
    <source>
        <dbReference type="EMBL" id="RBP53040.1"/>
    </source>
</evidence>
<gene>
    <name evidence="4" type="ORF">DFR28_101425</name>
</gene>
<dbReference type="AlphaFoldDB" id="A0A395JN19"/>
<dbReference type="PANTHER" id="PTHR24322:SF736">
    <property type="entry name" value="RETINOL DEHYDROGENASE 10"/>
    <property type="match status" value="1"/>
</dbReference>
<dbReference type="GO" id="GO:0016616">
    <property type="term" value="F:oxidoreductase activity, acting on the CH-OH group of donors, NAD or NADP as acceptor"/>
    <property type="evidence" value="ECO:0007669"/>
    <property type="project" value="TreeGrafter"/>
</dbReference>
<dbReference type="PRINTS" id="PR00081">
    <property type="entry name" value="GDHRDH"/>
</dbReference>
<dbReference type="SUPFAM" id="SSF51735">
    <property type="entry name" value="NAD(P)-binding Rossmann-fold domains"/>
    <property type="match status" value="1"/>
</dbReference>
<name>A0A395JN19_9GAMM</name>
<reference evidence="4 5" key="1">
    <citation type="submission" date="2018-06" db="EMBL/GenBank/DDBJ databases">
        <title>Genomic Encyclopedia of Type Strains, Phase IV (KMG-IV): sequencing the most valuable type-strain genomes for metagenomic binning, comparative biology and taxonomic classification.</title>
        <authorList>
            <person name="Goeker M."/>
        </authorList>
    </citation>
    <scope>NUCLEOTIDE SEQUENCE [LARGE SCALE GENOMIC DNA]</scope>
    <source>
        <strain evidence="4 5">DSM 24032</strain>
    </source>
</reference>
<dbReference type="PRINTS" id="PR00080">
    <property type="entry name" value="SDRFAMILY"/>
</dbReference>
<organism evidence="4 5">
    <name type="scientific">Arenicella xantha</name>
    <dbReference type="NCBI Taxonomy" id="644221"/>
    <lineage>
        <taxon>Bacteria</taxon>
        <taxon>Pseudomonadati</taxon>
        <taxon>Pseudomonadota</taxon>
        <taxon>Gammaproteobacteria</taxon>
        <taxon>Arenicellales</taxon>
        <taxon>Arenicellaceae</taxon>
        <taxon>Arenicella</taxon>
    </lineage>
</organism>
<dbReference type="InterPro" id="IPR002347">
    <property type="entry name" value="SDR_fam"/>
</dbReference>
<dbReference type="Proteomes" id="UP000253083">
    <property type="component" value="Unassembled WGS sequence"/>
</dbReference>
<dbReference type="PANTHER" id="PTHR24322">
    <property type="entry name" value="PKSB"/>
    <property type="match status" value="1"/>
</dbReference>
<protein>
    <submittedName>
        <fullName evidence="4">NADP-dependent 3-hydroxy acid dehydrogenase YdfG</fullName>
    </submittedName>
</protein>
<comment type="caution">
    <text evidence="4">The sequence shown here is derived from an EMBL/GenBank/DDBJ whole genome shotgun (WGS) entry which is preliminary data.</text>
</comment>
<dbReference type="InterPro" id="IPR036291">
    <property type="entry name" value="NAD(P)-bd_dom_sf"/>
</dbReference>
<keyword evidence="2" id="KW-0560">Oxidoreductase</keyword>
<evidence type="ECO:0000313" key="5">
    <source>
        <dbReference type="Proteomes" id="UP000253083"/>
    </source>
</evidence>